<dbReference type="EMBL" id="JAACJK010000164">
    <property type="protein sequence ID" value="KAF5324432.1"/>
    <property type="molecule type" value="Genomic_DNA"/>
</dbReference>
<proteinExistence type="predicted"/>
<keyword evidence="2" id="KW-1185">Reference proteome</keyword>
<accession>A0A8H5F5M0</accession>
<evidence type="ECO:0000313" key="2">
    <source>
        <dbReference type="Proteomes" id="UP000541558"/>
    </source>
</evidence>
<organism evidence="1 2">
    <name type="scientific">Ephemerocybe angulata</name>
    <dbReference type="NCBI Taxonomy" id="980116"/>
    <lineage>
        <taxon>Eukaryota</taxon>
        <taxon>Fungi</taxon>
        <taxon>Dikarya</taxon>
        <taxon>Basidiomycota</taxon>
        <taxon>Agaricomycotina</taxon>
        <taxon>Agaricomycetes</taxon>
        <taxon>Agaricomycetidae</taxon>
        <taxon>Agaricales</taxon>
        <taxon>Agaricineae</taxon>
        <taxon>Psathyrellaceae</taxon>
        <taxon>Ephemerocybe</taxon>
    </lineage>
</organism>
<evidence type="ECO:0008006" key="3">
    <source>
        <dbReference type="Google" id="ProtNLM"/>
    </source>
</evidence>
<sequence length="530" mass="59399">MDRINGIANSWTESQNTVNGDLKVGIASLPVEVLGPIFLLAHASAYESRPVPLNRAELAMAAVCRQWRNLALSFTALWSTFRCIKPACDSVQQMKRERKRLELYLKRSGNSGLDLEFEFNALPPKSALWKTWAPLLNCAIKHAHRWARFAIKSDGVAPRLYLVPLEALQAPRLESLEIHAGTWDDWQWQTQYNRTRIFASWETLSENQFGPPQGASPLQLRLDISAAALALPSLQSLVHFNLEPGVATAHPVNTYPIFLLVIQLPTIESISVWCEDQTTSVQSIHGLANANDFRPVHANYLRHLRVGGDATTTYCSAFGLVAQRLIAPRLESLTIQGAQLGYIVASNDHRANALPHPGYSFPSLHTLHLINISFLRELLVWDSYPSLFSTLIARTRNASALTFMMQPGVFRPLDPNLRLELQGYATDIHRHRLCPTARILTLDAPSGIFKPSDPVGLEYWPNIDQLLLPPPTETAPWPSQEQLERAGRNVTVLARTELGHKRWPPIACNSWGAASAPDDERWHTFERNVL</sequence>
<name>A0A8H5F5M0_9AGAR</name>
<dbReference type="Proteomes" id="UP000541558">
    <property type="component" value="Unassembled WGS sequence"/>
</dbReference>
<protein>
    <recommendedName>
        <fullName evidence="3">F-box domain-containing protein</fullName>
    </recommendedName>
</protein>
<gene>
    <name evidence="1" type="ORF">D9611_004056</name>
</gene>
<comment type="caution">
    <text evidence="1">The sequence shown here is derived from an EMBL/GenBank/DDBJ whole genome shotgun (WGS) entry which is preliminary data.</text>
</comment>
<dbReference type="AlphaFoldDB" id="A0A8H5F5M0"/>
<evidence type="ECO:0000313" key="1">
    <source>
        <dbReference type="EMBL" id="KAF5324432.1"/>
    </source>
</evidence>
<dbReference type="OrthoDB" id="3072436at2759"/>
<reference evidence="1 2" key="1">
    <citation type="journal article" date="2020" name="ISME J.">
        <title>Uncovering the hidden diversity of litter-decomposition mechanisms in mushroom-forming fungi.</title>
        <authorList>
            <person name="Floudas D."/>
            <person name="Bentzer J."/>
            <person name="Ahren D."/>
            <person name="Johansson T."/>
            <person name="Persson P."/>
            <person name="Tunlid A."/>
        </authorList>
    </citation>
    <scope>NUCLEOTIDE SEQUENCE [LARGE SCALE GENOMIC DNA]</scope>
    <source>
        <strain evidence="1 2">CBS 175.51</strain>
    </source>
</reference>